<dbReference type="InterPro" id="IPR041033">
    <property type="entry name" value="SpaA_PFL_dom_1"/>
</dbReference>
<evidence type="ECO:0000259" key="4">
    <source>
        <dbReference type="Pfam" id="PF17802"/>
    </source>
</evidence>
<dbReference type="EMBL" id="QXGK01000012">
    <property type="protein sequence ID" value="RSX55413.1"/>
    <property type="molecule type" value="Genomic_DNA"/>
</dbReference>
<feature type="chain" id="PRO_5019277519" description="SpaA-like prealbumin fold domain-containing protein" evidence="3">
    <location>
        <begin position="37"/>
        <end position="1502"/>
    </location>
</feature>
<feature type="transmembrane region" description="Helical" evidence="2">
    <location>
        <begin position="1474"/>
        <end position="1492"/>
    </location>
</feature>
<feature type="domain" description="SpaA-like prealbumin fold" evidence="4">
    <location>
        <begin position="1028"/>
        <end position="1059"/>
    </location>
</feature>
<dbReference type="InterPro" id="IPR013783">
    <property type="entry name" value="Ig-like_fold"/>
</dbReference>
<comment type="caution">
    <text evidence="5">The sequence shown here is derived from an EMBL/GenBank/DDBJ whole genome shotgun (WGS) entry which is preliminary data.</text>
</comment>
<proteinExistence type="predicted"/>
<name>A0A430FRE4_9BIFI</name>
<keyword evidence="6" id="KW-1185">Reference proteome</keyword>
<feature type="compositionally biased region" description="Polar residues" evidence="1">
    <location>
        <begin position="43"/>
        <end position="52"/>
    </location>
</feature>
<protein>
    <recommendedName>
        <fullName evidence="4">SpaA-like prealbumin fold domain-containing protein</fullName>
    </recommendedName>
</protein>
<feature type="compositionally biased region" description="Low complexity" evidence="1">
    <location>
        <begin position="76"/>
        <end position="104"/>
    </location>
</feature>
<keyword evidence="2" id="KW-0812">Transmembrane</keyword>
<evidence type="ECO:0000313" key="6">
    <source>
        <dbReference type="Proteomes" id="UP000287470"/>
    </source>
</evidence>
<evidence type="ECO:0000256" key="2">
    <source>
        <dbReference type="SAM" id="Phobius"/>
    </source>
</evidence>
<evidence type="ECO:0000256" key="3">
    <source>
        <dbReference type="SAM" id="SignalP"/>
    </source>
</evidence>
<dbReference type="OrthoDB" id="9816455at2"/>
<feature type="signal peptide" evidence="3">
    <location>
        <begin position="1"/>
        <end position="36"/>
    </location>
</feature>
<sequence>MRDVRRHRGKGASRAAAAVSAVSLLCALAVGGVASAEDLSGDVVSSDQTISGQLDAPTVVQESSDDGAGSGDTVVTDDPGTSGTVSDGSGESSDGTGSAGSSDDASSDGTDDAGSSGDQGDADDDGTSDGDAADSDADGDGDTVGDDAVADADDAANDAAANTVANDATEDLTKYPLVECKVDAKDPSYRGDYMKYANCKRPEATVDNSVFDGHIKSDDVSDPNGTTVNLFDYWVFRQDASDLVYSENGTLKSWLVKTDDGVKRIANGYADIGINEGHQLKFRRWQNGWETNANRYTNDVTDLKKGSWPLQRMVKRALTPDGFPELWESDDSKSWQVPGITGEPGTTGITDEDSLAYLFNTNDGNGKKAYTNVNGLFRMVDGYYTYDSETNFASYDEATNRFRLYDAHAVATSSRTEKGMFFPFNKANEVFQTSDGEPVTNADGTLKMDGSVWSLDESINHYFGLSMSSRFEQADGGTTSTGTPVTFHFSGDDDTWVYIDGVLVGDLGGIHDAVDLTINFQDGTVLVKTQSGKTIQQTTLRTLYEAAGMEHVTTWSDAAPATFSDGSVHTLKFFYMERGNLDSNMSLQFNLVPVKESYLLKVDQAGKPLANVGFELYRARKNDAGQYEYDKTADLLAAGTTDSNGQLQLLAQGSQEPIVFDDLYEQDPDKTSHSNSTYYVLKETRTPAGYRTLANEIDLEYHPATAPGFKGYVVSSTDSAYMTGAFANVSVLVTAPSSVYALSDGVKDTDWLGETLDDPTYAHGDITKALADRKGTMFAVILAYKGPTMENESQIGNLADGNNWVAVTGDSVSGWTTSKGHTIDDIIDAAEKQPMTFKLKSSGSYAVDIDELPGNAETYYRLLPDGEKHNTRYTVAYYYTTANSFADATSKNTTRLYMGEAGGDPGTGADDDVFNRQFAVNVHVPNIKNELVVRKVDENGNPVYQEGKPETSAEFKLYSEEKPCVSDAVYGDNGVGGEVDFDYDALVKCSESDTVTTGTLDVTPSGSAGGSAMTLASAAKFPSAGNVLYNGTYWIVETRAPEGYELSREATKVIVNDTGVYADAGSYKDNVSVLLGVGTILPTMSQFAAVDDLDRTLSDITAQVKTSFEEPGDTGSLDWGVNAGIGEPLYLTYGARNDKGETVPYMYSPLRGEDDDSPIDAMSVMRKVESGWSDMIVSQLYKGTVTVNDREITVSSDLKTNQTDERRGIVGAMTNLFTGSVVVQIGDARSLATATAAVRKTMQDTRGKDIAWPAGLQSFSFVLDSTPSGEDVGAQVTTGGPLPTGGAGTETEPVDTCVRPDTSSGDAENGDATTAAPTTCTVTVERPAEETASTNAVTLGTFTFDWKTVKDALGKADADGVRTATYRYRIRENGTDGKPGTGGVKSLIRYSQADYWLDVTVSYKAGDGLAATTALTQITDDDGDPAGPGGKGDAITTEESGAFDGVHVAGFVNREGEPVSQLPFTGTERSARDWVIAGGIAVAIAALATMIIRDRRRRHGLA</sequence>
<reference evidence="5 6" key="1">
    <citation type="submission" date="2018-09" db="EMBL/GenBank/DDBJ databases">
        <title>Characterization of the phylogenetic diversity of five novel species belonging to the genus Bifidobacterium.</title>
        <authorList>
            <person name="Lugli G.A."/>
            <person name="Duranti S."/>
            <person name="Milani C."/>
        </authorList>
    </citation>
    <scope>NUCLEOTIDE SEQUENCE [LARGE SCALE GENOMIC DNA]</scope>
    <source>
        <strain evidence="5 6">2033B</strain>
    </source>
</reference>
<organism evidence="5 6">
    <name type="scientific">Bifidobacterium samirii</name>
    <dbReference type="NCBI Taxonomy" id="2306974"/>
    <lineage>
        <taxon>Bacteria</taxon>
        <taxon>Bacillati</taxon>
        <taxon>Actinomycetota</taxon>
        <taxon>Actinomycetes</taxon>
        <taxon>Bifidobacteriales</taxon>
        <taxon>Bifidobacteriaceae</taxon>
        <taxon>Bifidobacterium</taxon>
    </lineage>
</organism>
<dbReference type="Pfam" id="PF17802">
    <property type="entry name" value="SpaA"/>
    <property type="match status" value="1"/>
</dbReference>
<keyword evidence="2" id="KW-1133">Transmembrane helix</keyword>
<feature type="region of interest" description="Disordered" evidence="1">
    <location>
        <begin position="38"/>
        <end position="149"/>
    </location>
</feature>
<keyword evidence="2" id="KW-0472">Membrane</keyword>
<gene>
    <name evidence="5" type="ORF">D2E24_1317</name>
</gene>
<dbReference type="RefSeq" id="WP_125968583.1">
    <property type="nucleotide sequence ID" value="NZ_QXGK01000012.1"/>
</dbReference>
<keyword evidence="3" id="KW-0732">Signal</keyword>
<evidence type="ECO:0000256" key="1">
    <source>
        <dbReference type="SAM" id="MobiDB-lite"/>
    </source>
</evidence>
<dbReference type="GO" id="GO:0005975">
    <property type="term" value="P:carbohydrate metabolic process"/>
    <property type="evidence" value="ECO:0007669"/>
    <property type="project" value="UniProtKB-ARBA"/>
</dbReference>
<feature type="compositionally biased region" description="Acidic residues" evidence="1">
    <location>
        <begin position="120"/>
        <end position="149"/>
    </location>
</feature>
<accession>A0A430FRE4</accession>
<evidence type="ECO:0000313" key="5">
    <source>
        <dbReference type="EMBL" id="RSX55413.1"/>
    </source>
</evidence>
<dbReference type="Proteomes" id="UP000287470">
    <property type="component" value="Unassembled WGS sequence"/>
</dbReference>
<dbReference type="Gene3D" id="2.60.40.10">
    <property type="entry name" value="Immunoglobulins"/>
    <property type="match status" value="2"/>
</dbReference>